<evidence type="ECO:0000256" key="6">
    <source>
        <dbReference type="SAM" id="MobiDB-lite"/>
    </source>
</evidence>
<accession>A0AAI8YSA5</accession>
<gene>
    <name evidence="9" type="ORF">LECACI_7A001060</name>
</gene>
<dbReference type="AlphaFoldDB" id="A0AAI8YSA5"/>
<feature type="transmembrane region" description="Helical" evidence="7">
    <location>
        <begin position="65"/>
        <end position="90"/>
    </location>
</feature>
<feature type="transmembrane region" description="Helical" evidence="7">
    <location>
        <begin position="225"/>
        <end position="244"/>
    </location>
</feature>
<keyword evidence="3 7" id="KW-1133">Transmembrane helix</keyword>
<evidence type="ECO:0000313" key="10">
    <source>
        <dbReference type="Proteomes" id="UP001296104"/>
    </source>
</evidence>
<name>A0AAI8YSA5_9PEZI</name>
<dbReference type="PANTHER" id="PTHR33048:SF158">
    <property type="entry name" value="MEMBRANE PROTEIN PTH11-LIKE, PUTATIVE-RELATED"/>
    <property type="match status" value="1"/>
</dbReference>
<feature type="transmembrane region" description="Helical" evidence="7">
    <location>
        <begin position="110"/>
        <end position="131"/>
    </location>
</feature>
<dbReference type="EMBL" id="CAVMBE010000004">
    <property type="protein sequence ID" value="CAK3813283.1"/>
    <property type="molecule type" value="Genomic_DNA"/>
</dbReference>
<dbReference type="InterPro" id="IPR049326">
    <property type="entry name" value="Rhodopsin_dom_fungi"/>
</dbReference>
<evidence type="ECO:0000256" key="1">
    <source>
        <dbReference type="ARBA" id="ARBA00004141"/>
    </source>
</evidence>
<feature type="transmembrane region" description="Helical" evidence="7">
    <location>
        <begin position="264"/>
        <end position="286"/>
    </location>
</feature>
<dbReference type="PANTHER" id="PTHR33048">
    <property type="entry name" value="PTH11-LIKE INTEGRAL MEMBRANE PROTEIN (AFU_ORTHOLOGUE AFUA_5G11245)"/>
    <property type="match status" value="1"/>
</dbReference>
<comment type="subcellular location">
    <subcellularLocation>
        <location evidence="1">Membrane</location>
        <topology evidence="1">Multi-pass membrane protein</topology>
    </subcellularLocation>
</comment>
<feature type="transmembrane region" description="Helical" evidence="7">
    <location>
        <begin position="194"/>
        <end position="213"/>
    </location>
</feature>
<feature type="transmembrane region" description="Helical" evidence="7">
    <location>
        <begin position="143"/>
        <end position="164"/>
    </location>
</feature>
<feature type="domain" description="Rhodopsin" evidence="8">
    <location>
        <begin position="49"/>
        <end position="285"/>
    </location>
</feature>
<evidence type="ECO:0000313" key="9">
    <source>
        <dbReference type="EMBL" id="CAK3813283.1"/>
    </source>
</evidence>
<comment type="caution">
    <text evidence="9">The sequence shown here is derived from an EMBL/GenBank/DDBJ whole genome shotgun (WGS) entry which is preliminary data.</text>
</comment>
<keyword evidence="2 7" id="KW-0812">Transmembrane</keyword>
<dbReference type="InterPro" id="IPR052337">
    <property type="entry name" value="SAT4-like"/>
</dbReference>
<evidence type="ECO:0000259" key="8">
    <source>
        <dbReference type="Pfam" id="PF20684"/>
    </source>
</evidence>
<dbReference type="GO" id="GO:0016020">
    <property type="term" value="C:membrane"/>
    <property type="evidence" value="ECO:0007669"/>
    <property type="project" value="UniProtKB-SubCell"/>
</dbReference>
<dbReference type="Proteomes" id="UP001296104">
    <property type="component" value="Unassembled WGS sequence"/>
</dbReference>
<dbReference type="Pfam" id="PF20684">
    <property type="entry name" value="Fung_rhodopsin"/>
    <property type="match status" value="1"/>
</dbReference>
<keyword evidence="10" id="KW-1185">Reference proteome</keyword>
<evidence type="ECO:0000256" key="5">
    <source>
        <dbReference type="ARBA" id="ARBA00038359"/>
    </source>
</evidence>
<comment type="similarity">
    <text evidence="5">Belongs to the SAT4 family.</text>
</comment>
<reference evidence="9" key="1">
    <citation type="submission" date="2023-11" db="EMBL/GenBank/DDBJ databases">
        <authorList>
            <person name="Alioto T."/>
            <person name="Alioto T."/>
            <person name="Gomez Garrido J."/>
        </authorList>
    </citation>
    <scope>NUCLEOTIDE SEQUENCE</scope>
</reference>
<evidence type="ECO:0000256" key="3">
    <source>
        <dbReference type="ARBA" id="ARBA00022989"/>
    </source>
</evidence>
<sequence length="363" mass="40370">MSSPSVSPDTPLAPAPPGFTTDFSDEGYAPTLRGLIIALLVLNTIFTVARVYTRAGPLRSFGIDDGFVIAAWISTTVHMAVTLDALAHGFGHHLWNIRVSGYAHLYRDFFVLEVWSTVVYCSLKLAFLFTYERIFSPTKVYRYLIWGGITVCFLFYFGSFWWLIFKCSPIAASWDPFITNYTCAKEFVSGGETGVFNVISDVYILFLPIPMIWNLQTNTKRKLRLLAVFSVGLFTAVTSIVRLAETVIQAKNPDAFYALGKVDIWALLEYSIGLMVVCSLVFTALWNKVLVGPATKIWNSLSSAAKSVLTLRSQNHTSQNSATEMSMSQEHFSAARAESERTAGQKKTSHDSSSFVTDEGRMV</sequence>
<organism evidence="9 10">
    <name type="scientific">Lecanosticta acicola</name>
    <dbReference type="NCBI Taxonomy" id="111012"/>
    <lineage>
        <taxon>Eukaryota</taxon>
        <taxon>Fungi</taxon>
        <taxon>Dikarya</taxon>
        <taxon>Ascomycota</taxon>
        <taxon>Pezizomycotina</taxon>
        <taxon>Dothideomycetes</taxon>
        <taxon>Dothideomycetidae</taxon>
        <taxon>Mycosphaerellales</taxon>
        <taxon>Mycosphaerellaceae</taxon>
        <taxon>Lecanosticta</taxon>
    </lineage>
</organism>
<feature type="region of interest" description="Disordered" evidence="6">
    <location>
        <begin position="318"/>
        <end position="363"/>
    </location>
</feature>
<feature type="compositionally biased region" description="Polar residues" evidence="6">
    <location>
        <begin position="318"/>
        <end position="331"/>
    </location>
</feature>
<proteinExistence type="inferred from homology"/>
<evidence type="ECO:0000256" key="2">
    <source>
        <dbReference type="ARBA" id="ARBA00022692"/>
    </source>
</evidence>
<protein>
    <recommendedName>
        <fullName evidence="8">Rhodopsin domain-containing protein</fullName>
    </recommendedName>
</protein>
<evidence type="ECO:0000256" key="7">
    <source>
        <dbReference type="SAM" id="Phobius"/>
    </source>
</evidence>
<feature type="transmembrane region" description="Helical" evidence="7">
    <location>
        <begin position="32"/>
        <end position="53"/>
    </location>
</feature>
<keyword evidence="4 7" id="KW-0472">Membrane</keyword>
<evidence type="ECO:0000256" key="4">
    <source>
        <dbReference type="ARBA" id="ARBA00023136"/>
    </source>
</evidence>